<dbReference type="PANTHER" id="PTHR24171">
    <property type="entry name" value="ANKYRIN REPEAT DOMAIN-CONTAINING PROTEIN 39-RELATED"/>
    <property type="match status" value="1"/>
</dbReference>
<dbReference type="EMBL" id="KZ679679">
    <property type="protein sequence ID" value="PTB55467.1"/>
    <property type="molecule type" value="Genomic_DNA"/>
</dbReference>
<dbReference type="Proteomes" id="UP000241690">
    <property type="component" value="Unassembled WGS sequence"/>
</dbReference>
<accession>A0A2T4AEG7</accession>
<organism evidence="5 6">
    <name type="scientific">Trichoderma harzianum CBS 226.95</name>
    <dbReference type="NCBI Taxonomy" id="983964"/>
    <lineage>
        <taxon>Eukaryota</taxon>
        <taxon>Fungi</taxon>
        <taxon>Dikarya</taxon>
        <taxon>Ascomycota</taxon>
        <taxon>Pezizomycotina</taxon>
        <taxon>Sordariomycetes</taxon>
        <taxon>Hypocreomycetidae</taxon>
        <taxon>Hypocreales</taxon>
        <taxon>Hypocreaceae</taxon>
        <taxon>Trichoderma</taxon>
    </lineage>
</organism>
<evidence type="ECO:0000256" key="1">
    <source>
        <dbReference type="ARBA" id="ARBA00022737"/>
    </source>
</evidence>
<dbReference type="InterPro" id="IPR002110">
    <property type="entry name" value="Ankyrin_rpt"/>
</dbReference>
<dbReference type="RefSeq" id="XP_024775144.1">
    <property type="nucleotide sequence ID" value="XM_024923341.1"/>
</dbReference>
<sequence>MNNLVIYILDKGYDASAENEDISVTTAVFRRHIDTLQLLLRRGANVESIGLYEDRTALHIAVKKDTTITRILLENGANPNAHSVGSGTPLAIASFYDNESAIELLIKYKADINCVGVPKYGSALCAAASNCSLRASIGFLVEETGDDINTTGGFYGSALQAASSKGYVHLVEMLLRNGALINAKGGRCGTALQAASYHGHVSVVYWLLENGADVNQMGGLYGTALQAAAFNGHADVAELLLERGADINLEGGKYNTALDAAKQRKLLCQRVRKFLLSRGAVDHGLEYTYNSADDSDNYDRSSDRSNSDEDEEESV</sequence>
<feature type="region of interest" description="Disordered" evidence="4">
    <location>
        <begin position="291"/>
        <end position="315"/>
    </location>
</feature>
<dbReference type="PROSITE" id="PS50297">
    <property type="entry name" value="ANK_REP_REGION"/>
    <property type="match status" value="2"/>
</dbReference>
<dbReference type="SMART" id="SM00248">
    <property type="entry name" value="ANK"/>
    <property type="match status" value="6"/>
</dbReference>
<dbReference type="STRING" id="983964.A0A2T4AEG7"/>
<keyword evidence="6" id="KW-1185">Reference proteome</keyword>
<evidence type="ECO:0000256" key="3">
    <source>
        <dbReference type="PROSITE-ProRule" id="PRU00023"/>
    </source>
</evidence>
<keyword evidence="2 3" id="KW-0040">ANK repeat</keyword>
<feature type="compositionally biased region" description="Basic and acidic residues" evidence="4">
    <location>
        <begin position="297"/>
        <end position="307"/>
    </location>
</feature>
<dbReference type="PROSITE" id="PS50088">
    <property type="entry name" value="ANK_REPEAT"/>
    <property type="match status" value="3"/>
</dbReference>
<reference evidence="5 6" key="1">
    <citation type="submission" date="2016-07" db="EMBL/GenBank/DDBJ databases">
        <title>Multiple horizontal gene transfer events from other fungi enriched the ability of initially mycotrophic Trichoderma (Ascomycota) to feed on dead plant biomass.</title>
        <authorList>
            <consortium name="DOE Joint Genome Institute"/>
            <person name="Aerts A."/>
            <person name="Atanasova L."/>
            <person name="Chenthamara K."/>
            <person name="Zhang J."/>
            <person name="Grujic M."/>
            <person name="Henrissat B."/>
            <person name="Kuo A."/>
            <person name="Salamov A."/>
            <person name="Lipzen A."/>
            <person name="Labutti K."/>
            <person name="Barry K."/>
            <person name="Miao Y."/>
            <person name="Rahimi M.J."/>
            <person name="Shen Q."/>
            <person name="Grigoriev I.V."/>
            <person name="Kubicek C.P."/>
            <person name="Druzhinina I.S."/>
        </authorList>
    </citation>
    <scope>NUCLEOTIDE SEQUENCE [LARGE SCALE GENOMIC DNA]</scope>
    <source>
        <strain evidence="5 6">CBS 226.95</strain>
    </source>
</reference>
<dbReference type="AlphaFoldDB" id="A0A2T4AEG7"/>
<proteinExistence type="predicted"/>
<feature type="repeat" description="ANK" evidence="3">
    <location>
        <begin position="157"/>
        <end position="186"/>
    </location>
</feature>
<gene>
    <name evidence="5" type="ORF">M431DRAFT_83695</name>
</gene>
<dbReference type="SUPFAM" id="SSF48403">
    <property type="entry name" value="Ankyrin repeat"/>
    <property type="match status" value="1"/>
</dbReference>
<evidence type="ECO:0000256" key="2">
    <source>
        <dbReference type="ARBA" id="ARBA00023043"/>
    </source>
</evidence>
<evidence type="ECO:0000313" key="5">
    <source>
        <dbReference type="EMBL" id="PTB55467.1"/>
    </source>
</evidence>
<name>A0A2T4AEG7_TRIHA</name>
<evidence type="ECO:0000313" key="6">
    <source>
        <dbReference type="Proteomes" id="UP000241690"/>
    </source>
</evidence>
<dbReference type="Gene3D" id="1.25.40.20">
    <property type="entry name" value="Ankyrin repeat-containing domain"/>
    <property type="match status" value="2"/>
</dbReference>
<dbReference type="InterPro" id="IPR036770">
    <property type="entry name" value="Ankyrin_rpt-contain_sf"/>
</dbReference>
<dbReference type="GeneID" id="36631924"/>
<keyword evidence="1" id="KW-0677">Repeat</keyword>
<feature type="repeat" description="ANK" evidence="3">
    <location>
        <begin position="187"/>
        <end position="219"/>
    </location>
</feature>
<dbReference type="Pfam" id="PF12796">
    <property type="entry name" value="Ank_2"/>
    <property type="match status" value="2"/>
</dbReference>
<dbReference type="PANTHER" id="PTHR24171:SF10">
    <property type="entry name" value="ANKYRIN REPEAT DOMAIN-CONTAINING PROTEIN 29-LIKE"/>
    <property type="match status" value="1"/>
</dbReference>
<evidence type="ECO:0000256" key="4">
    <source>
        <dbReference type="SAM" id="MobiDB-lite"/>
    </source>
</evidence>
<feature type="repeat" description="ANK" evidence="3">
    <location>
        <begin position="223"/>
        <end position="252"/>
    </location>
</feature>
<protein>
    <submittedName>
        <fullName evidence="5">Uncharacterized protein</fullName>
    </submittedName>
</protein>